<dbReference type="AlphaFoldDB" id="A0A3P7LIA3"/>
<dbReference type="Proteomes" id="UP000270094">
    <property type="component" value="Unassembled WGS sequence"/>
</dbReference>
<name>A0A3P7LIA3_STRVU</name>
<keyword evidence="2" id="KW-1185">Reference proteome</keyword>
<dbReference type="OrthoDB" id="5856459at2759"/>
<dbReference type="EMBL" id="UYYB01103618">
    <property type="protein sequence ID" value="VDM79002.1"/>
    <property type="molecule type" value="Genomic_DNA"/>
</dbReference>
<organism evidence="1 2">
    <name type="scientific">Strongylus vulgaris</name>
    <name type="common">Blood worm</name>
    <dbReference type="NCBI Taxonomy" id="40348"/>
    <lineage>
        <taxon>Eukaryota</taxon>
        <taxon>Metazoa</taxon>
        <taxon>Ecdysozoa</taxon>
        <taxon>Nematoda</taxon>
        <taxon>Chromadorea</taxon>
        <taxon>Rhabditida</taxon>
        <taxon>Rhabditina</taxon>
        <taxon>Rhabditomorpha</taxon>
        <taxon>Strongyloidea</taxon>
        <taxon>Strongylidae</taxon>
        <taxon>Strongylus</taxon>
    </lineage>
</organism>
<evidence type="ECO:0000313" key="1">
    <source>
        <dbReference type="EMBL" id="VDM79002.1"/>
    </source>
</evidence>
<proteinExistence type="predicted"/>
<accession>A0A3P7LIA3</accession>
<reference evidence="1 2" key="1">
    <citation type="submission" date="2018-11" db="EMBL/GenBank/DDBJ databases">
        <authorList>
            <consortium name="Pathogen Informatics"/>
        </authorList>
    </citation>
    <scope>NUCLEOTIDE SEQUENCE [LARGE SCALE GENOMIC DNA]</scope>
</reference>
<evidence type="ECO:0000313" key="2">
    <source>
        <dbReference type="Proteomes" id="UP000270094"/>
    </source>
</evidence>
<gene>
    <name evidence="1" type="ORF">SVUK_LOCUS14000</name>
</gene>
<evidence type="ECO:0008006" key="3">
    <source>
        <dbReference type="Google" id="ProtNLM"/>
    </source>
</evidence>
<sequence length="130" mass="14675">MKAATAPVLDDVPADLLRAGGHCLHEILAEYLTSDFQRKESLTRGEPLKQFLHKKGNEEGVRNYRSICVLSVLYKLSTKIILARISTVDEVQAVEQTGFRKGFSCRSHSILSRIIEVCRKYRLPLVLTFA</sequence>
<protein>
    <recommendedName>
        <fullName evidence="3">Reverse transcriptase domain-containing protein</fullName>
    </recommendedName>
</protein>